<protein>
    <recommendedName>
        <fullName evidence="11">Potassium channel domain-containing protein</fullName>
    </recommendedName>
</protein>
<dbReference type="SUPFAM" id="SSF81324">
    <property type="entry name" value="Voltage-gated potassium channels"/>
    <property type="match status" value="2"/>
</dbReference>
<name>A0A4V6A6B0_STECR</name>
<evidence type="ECO:0000256" key="3">
    <source>
        <dbReference type="ARBA" id="ARBA00022692"/>
    </source>
</evidence>
<feature type="transmembrane region" description="Helical" evidence="10">
    <location>
        <begin position="146"/>
        <end position="166"/>
    </location>
</feature>
<feature type="compositionally biased region" description="Polar residues" evidence="9">
    <location>
        <begin position="607"/>
        <end position="624"/>
    </location>
</feature>
<dbReference type="InterPro" id="IPR003280">
    <property type="entry name" value="2pore_dom_K_chnl"/>
</dbReference>
<feature type="region of interest" description="Disordered" evidence="9">
    <location>
        <begin position="559"/>
        <end position="661"/>
    </location>
</feature>
<dbReference type="EMBL" id="AZBU02000002">
    <property type="protein sequence ID" value="TKR93775.1"/>
    <property type="molecule type" value="Genomic_DNA"/>
</dbReference>
<dbReference type="GO" id="GO:0030322">
    <property type="term" value="P:stabilization of membrane potential"/>
    <property type="evidence" value="ECO:0007669"/>
    <property type="project" value="TreeGrafter"/>
</dbReference>
<feature type="domain" description="Potassium channel" evidence="11">
    <location>
        <begin position="383"/>
        <end position="440"/>
    </location>
</feature>
<evidence type="ECO:0000259" key="11">
    <source>
        <dbReference type="Pfam" id="PF07885"/>
    </source>
</evidence>
<dbReference type="PRINTS" id="PR01333">
    <property type="entry name" value="2POREKCHANEL"/>
</dbReference>
<evidence type="ECO:0000256" key="7">
    <source>
        <dbReference type="ARBA" id="ARBA00023303"/>
    </source>
</evidence>
<dbReference type="PANTHER" id="PTHR11003">
    <property type="entry name" value="POTASSIUM CHANNEL, SUBFAMILY K"/>
    <property type="match status" value="1"/>
</dbReference>
<evidence type="ECO:0000256" key="9">
    <source>
        <dbReference type="SAM" id="MobiDB-lite"/>
    </source>
</evidence>
<evidence type="ECO:0000313" key="12">
    <source>
        <dbReference type="EMBL" id="TKR93775.1"/>
    </source>
</evidence>
<dbReference type="GO" id="GO:0015271">
    <property type="term" value="F:outward rectifier potassium channel activity"/>
    <property type="evidence" value="ECO:0007669"/>
    <property type="project" value="TreeGrafter"/>
</dbReference>
<dbReference type="GO" id="GO:0005886">
    <property type="term" value="C:plasma membrane"/>
    <property type="evidence" value="ECO:0007669"/>
    <property type="project" value="TreeGrafter"/>
</dbReference>
<dbReference type="Pfam" id="PF07885">
    <property type="entry name" value="Ion_trans_2"/>
    <property type="match status" value="2"/>
</dbReference>
<comment type="subcellular location">
    <subcellularLocation>
        <location evidence="1">Membrane</location>
        <topology evidence="1">Multi-pass membrane protein</topology>
    </subcellularLocation>
</comment>
<dbReference type="AlphaFoldDB" id="A0A4V6A6B0"/>
<dbReference type="InterPro" id="IPR013099">
    <property type="entry name" value="K_chnl_dom"/>
</dbReference>
<feature type="transmembrane region" description="Helical" evidence="10">
    <location>
        <begin position="417"/>
        <end position="436"/>
    </location>
</feature>
<accession>A0A4V6A6B0</accession>
<proteinExistence type="inferred from homology"/>
<evidence type="ECO:0000256" key="5">
    <source>
        <dbReference type="ARBA" id="ARBA00023065"/>
    </source>
</evidence>
<evidence type="ECO:0000256" key="2">
    <source>
        <dbReference type="ARBA" id="ARBA00022448"/>
    </source>
</evidence>
<keyword evidence="5 8" id="KW-0406">Ion transport</keyword>
<dbReference type="OrthoDB" id="297496at2759"/>
<feature type="transmembrane region" description="Helical" evidence="10">
    <location>
        <begin position="380"/>
        <end position="405"/>
    </location>
</feature>
<evidence type="ECO:0000256" key="8">
    <source>
        <dbReference type="RuleBase" id="RU003857"/>
    </source>
</evidence>
<comment type="caution">
    <text evidence="12">The sequence shown here is derived from an EMBL/GenBank/DDBJ whole genome shotgun (WGS) entry which is preliminary data.</text>
</comment>
<feature type="transmembrane region" description="Helical" evidence="10">
    <location>
        <begin position="279"/>
        <end position="304"/>
    </location>
</feature>
<keyword evidence="4 10" id="KW-1133">Transmembrane helix</keyword>
<sequence>MTRKGTLARQKPLGEAQTREGLKVLKKFVERKYRLSIASLSDDNLDSTLTDLPSPTKSTEPSAFGAPQVTFSYDRLSSIQQPALSTGFASTIGLSNFHPNSVVEADFLDIPVQDGNKCQKNESTFLQAFRKVQKFLKQYKNEMNNVFLVILLVVFALAGGVLFYHLEADAEKKQNEDFLAKRDSRQKSFAFRIKGVLKTDLCQASSDELRQFEEEVMDNCTQLIMRELNEYEKNAGITVEPNGWEWDYWNAVFYAGTVFTTIGYGTPHCKTVEGRAATIIYALIGVPFMLIVLNSIGKFLYHIFQQMWEGFQRRLKKRTRYVRRKLFTQEKMELAKSRSLEPDWPDDPMLNSQRRHLRDVSSFSCALHNRGLRRSLLSRLLLLEEWDFGTSFYFFFISLMTIGFGDEMPAHPHNACAFFIFFIIGLALFSMCLSIMQMRVENRYMAALNLIDEEQKRIPQPILPPDLDQEGAIGGSVFDGGRNPSLDFFQDSGPVRWRSQKSTDEMLEENGECPARSPYGRMSSVISIPGSEDIISPVLGVFIARSKSTRASRKSLNRLNSMQGGSRDNIITPIPGTPGSTRRSVIFNPSVEPVDGAPVDNCGKPTDLSTSTPNVVSPQSSLGTRSALCTAPLSVITESTEEEHSENDRPKSKKRRRPPPLKAAAAVLEDGILELESEEDSQ</sequence>
<dbReference type="PANTHER" id="PTHR11003:SF335">
    <property type="entry name" value="POTASSIUM CHANNEL DOMAIN-CONTAINING PROTEIN"/>
    <property type="match status" value="1"/>
</dbReference>
<keyword evidence="7 8" id="KW-0407">Ion channel</keyword>
<evidence type="ECO:0000256" key="6">
    <source>
        <dbReference type="ARBA" id="ARBA00023136"/>
    </source>
</evidence>
<keyword evidence="6 10" id="KW-0472">Membrane</keyword>
<evidence type="ECO:0000256" key="10">
    <source>
        <dbReference type="SAM" id="Phobius"/>
    </source>
</evidence>
<organism evidence="12 13">
    <name type="scientific">Steinernema carpocapsae</name>
    <name type="common">Entomopathogenic nematode</name>
    <dbReference type="NCBI Taxonomy" id="34508"/>
    <lineage>
        <taxon>Eukaryota</taxon>
        <taxon>Metazoa</taxon>
        <taxon>Ecdysozoa</taxon>
        <taxon>Nematoda</taxon>
        <taxon>Chromadorea</taxon>
        <taxon>Rhabditida</taxon>
        <taxon>Tylenchina</taxon>
        <taxon>Panagrolaimomorpha</taxon>
        <taxon>Strongyloidoidea</taxon>
        <taxon>Steinernematidae</taxon>
        <taxon>Steinernema</taxon>
    </lineage>
</organism>
<dbReference type="Proteomes" id="UP000298663">
    <property type="component" value="Unassembled WGS sequence"/>
</dbReference>
<dbReference type="STRING" id="34508.A0A4V6A6B0"/>
<dbReference type="GO" id="GO:0022841">
    <property type="term" value="F:potassium ion leak channel activity"/>
    <property type="evidence" value="ECO:0007669"/>
    <property type="project" value="TreeGrafter"/>
</dbReference>
<keyword evidence="3 8" id="KW-0812">Transmembrane</keyword>
<evidence type="ECO:0000256" key="1">
    <source>
        <dbReference type="ARBA" id="ARBA00004141"/>
    </source>
</evidence>
<dbReference type="Gene3D" id="1.10.287.70">
    <property type="match status" value="1"/>
</dbReference>
<evidence type="ECO:0000313" key="13">
    <source>
        <dbReference type="Proteomes" id="UP000298663"/>
    </source>
</evidence>
<keyword evidence="2 8" id="KW-0813">Transport</keyword>
<evidence type="ECO:0000256" key="4">
    <source>
        <dbReference type="ARBA" id="ARBA00022989"/>
    </source>
</evidence>
<reference evidence="12 13" key="1">
    <citation type="journal article" date="2015" name="Genome Biol.">
        <title>Comparative genomics of Steinernema reveals deeply conserved gene regulatory networks.</title>
        <authorList>
            <person name="Dillman A.R."/>
            <person name="Macchietto M."/>
            <person name="Porter C.F."/>
            <person name="Rogers A."/>
            <person name="Williams B."/>
            <person name="Antoshechkin I."/>
            <person name="Lee M.M."/>
            <person name="Goodwin Z."/>
            <person name="Lu X."/>
            <person name="Lewis E.E."/>
            <person name="Goodrich-Blair H."/>
            <person name="Stock S.P."/>
            <person name="Adams B.J."/>
            <person name="Sternberg P.W."/>
            <person name="Mortazavi A."/>
        </authorList>
    </citation>
    <scope>NUCLEOTIDE SEQUENCE [LARGE SCALE GENOMIC DNA]</scope>
    <source>
        <strain evidence="12 13">ALL</strain>
    </source>
</reference>
<feature type="domain" description="Potassium channel" evidence="11">
    <location>
        <begin position="242"/>
        <end position="300"/>
    </location>
</feature>
<gene>
    <name evidence="12" type="ORF">L596_008172</name>
</gene>
<reference evidence="12 13" key="2">
    <citation type="journal article" date="2019" name="G3 (Bethesda)">
        <title>Hybrid Assembly of the Genome of the Entomopathogenic Nematode Steinernema carpocapsae Identifies the X-Chromosome.</title>
        <authorList>
            <person name="Serra L."/>
            <person name="Macchietto M."/>
            <person name="Macias-Munoz A."/>
            <person name="McGill C.J."/>
            <person name="Rodriguez I.M."/>
            <person name="Rodriguez B."/>
            <person name="Murad R."/>
            <person name="Mortazavi A."/>
        </authorList>
    </citation>
    <scope>NUCLEOTIDE SEQUENCE [LARGE SCALE GENOMIC DNA]</scope>
    <source>
        <strain evidence="12 13">ALL</strain>
    </source>
</reference>
<comment type="similarity">
    <text evidence="8">Belongs to the two pore domain potassium channel (TC 1.A.1.8) family.</text>
</comment>
<keyword evidence="13" id="KW-1185">Reference proteome</keyword>